<organism evidence="1 2">
    <name type="scientific">Rhodonia placenta</name>
    <dbReference type="NCBI Taxonomy" id="104341"/>
    <lineage>
        <taxon>Eukaryota</taxon>
        <taxon>Fungi</taxon>
        <taxon>Dikarya</taxon>
        <taxon>Basidiomycota</taxon>
        <taxon>Agaricomycotina</taxon>
        <taxon>Agaricomycetes</taxon>
        <taxon>Polyporales</taxon>
        <taxon>Adustoporiaceae</taxon>
        <taxon>Rhodonia</taxon>
    </lineage>
</organism>
<comment type="caution">
    <text evidence="1">The sequence shown here is derived from an EMBL/GenBank/DDBJ whole genome shotgun (WGS) entry which is preliminary data.</text>
</comment>
<dbReference type="AlphaFoldDB" id="A0A8H7NS72"/>
<protein>
    <submittedName>
        <fullName evidence="1">Uncharacterized protein</fullName>
    </submittedName>
</protein>
<dbReference type="Proteomes" id="UP000639403">
    <property type="component" value="Unassembled WGS sequence"/>
</dbReference>
<name>A0A8H7NS72_9APHY</name>
<reference evidence="1" key="2">
    <citation type="journal article" name="Front. Microbiol.">
        <title>Degradative Capacity of Two Strains of Rhodonia placenta: From Phenotype to Genotype.</title>
        <authorList>
            <person name="Kolle M."/>
            <person name="Horta M.A.C."/>
            <person name="Nowrousian M."/>
            <person name="Ohm R.A."/>
            <person name="Benz J.P."/>
            <person name="Pilgard A."/>
        </authorList>
    </citation>
    <scope>NUCLEOTIDE SEQUENCE</scope>
    <source>
        <strain evidence="1">FPRL280</strain>
    </source>
</reference>
<gene>
    <name evidence="1" type="ORF">IEO21_10590</name>
</gene>
<accession>A0A8H7NS72</accession>
<reference evidence="1" key="1">
    <citation type="submission" date="2020-11" db="EMBL/GenBank/DDBJ databases">
        <authorList>
            <person name="Koelle M."/>
            <person name="Horta M.A.C."/>
            <person name="Nowrousian M."/>
            <person name="Ohm R.A."/>
            <person name="Benz P."/>
            <person name="Pilgard A."/>
        </authorList>
    </citation>
    <scope>NUCLEOTIDE SEQUENCE</scope>
    <source>
        <strain evidence="1">FPRL280</strain>
    </source>
</reference>
<sequence length="184" mass="20881">MCETGFRRSTAARIKIARHVRTRMLSLSTLTPQSLQKMIVYLRSIATLTQSTPTVSTAIPTLNFSCLLLTTIPTLRPSLRPSLVHSALKLMISMSCPLSATRSIWPKEENALIPVGSLRKQRQWPSSSGKHAMVPWVTLGRQHLTVWCHWLKVWPRALLRSRSSEFAGRCLRMQVPWPQIGRRS</sequence>
<evidence type="ECO:0000313" key="2">
    <source>
        <dbReference type="Proteomes" id="UP000639403"/>
    </source>
</evidence>
<dbReference type="EMBL" id="JADOXO010000925">
    <property type="protein sequence ID" value="KAF9799291.1"/>
    <property type="molecule type" value="Genomic_DNA"/>
</dbReference>
<proteinExistence type="predicted"/>
<evidence type="ECO:0000313" key="1">
    <source>
        <dbReference type="EMBL" id="KAF9799291.1"/>
    </source>
</evidence>